<dbReference type="EMBL" id="CM039430">
    <property type="protein sequence ID" value="KAI4345058.1"/>
    <property type="molecule type" value="Genomic_DNA"/>
</dbReference>
<protein>
    <submittedName>
        <fullName evidence="1">Uncharacterized protein</fullName>
    </submittedName>
</protein>
<reference evidence="1 2" key="1">
    <citation type="journal article" date="2022" name="DNA Res.">
        <title>Chromosomal-level genome assembly of the orchid tree Bauhinia variegata (Leguminosae; Cercidoideae) supports the allotetraploid origin hypothesis of Bauhinia.</title>
        <authorList>
            <person name="Zhong Y."/>
            <person name="Chen Y."/>
            <person name="Zheng D."/>
            <person name="Pang J."/>
            <person name="Liu Y."/>
            <person name="Luo S."/>
            <person name="Meng S."/>
            <person name="Qian L."/>
            <person name="Wei D."/>
            <person name="Dai S."/>
            <person name="Zhou R."/>
        </authorList>
    </citation>
    <scope>NUCLEOTIDE SEQUENCE [LARGE SCALE GENOMIC DNA]</scope>
    <source>
        <strain evidence="1">BV-YZ2020</strain>
    </source>
</reference>
<gene>
    <name evidence="1" type="ORF">L6164_012226</name>
</gene>
<organism evidence="1 2">
    <name type="scientific">Bauhinia variegata</name>
    <name type="common">Purple orchid tree</name>
    <name type="synonym">Phanera variegata</name>
    <dbReference type="NCBI Taxonomy" id="167791"/>
    <lineage>
        <taxon>Eukaryota</taxon>
        <taxon>Viridiplantae</taxon>
        <taxon>Streptophyta</taxon>
        <taxon>Embryophyta</taxon>
        <taxon>Tracheophyta</taxon>
        <taxon>Spermatophyta</taxon>
        <taxon>Magnoliopsida</taxon>
        <taxon>eudicotyledons</taxon>
        <taxon>Gunneridae</taxon>
        <taxon>Pentapetalae</taxon>
        <taxon>rosids</taxon>
        <taxon>fabids</taxon>
        <taxon>Fabales</taxon>
        <taxon>Fabaceae</taxon>
        <taxon>Cercidoideae</taxon>
        <taxon>Cercideae</taxon>
        <taxon>Bauhiniinae</taxon>
        <taxon>Bauhinia</taxon>
    </lineage>
</organism>
<dbReference type="Proteomes" id="UP000828941">
    <property type="component" value="Chromosome 5"/>
</dbReference>
<accession>A0ACB9P9F4</accession>
<comment type="caution">
    <text evidence="1">The sequence shown here is derived from an EMBL/GenBank/DDBJ whole genome shotgun (WGS) entry which is preliminary data.</text>
</comment>
<sequence length="539" mass="62361">MSHLIGCLFSMPNDSPKFAQLYFYDMENEIQNRLLQFRKGNELDPSIIMALRQMLDQHNVYAKVYRMVRDRLHNSETEDIRLKLISERTIDGRIYNVPTTIEVDALIVGDIDNADPKDIIIEKRIHELHHIYLPLQYPLLFPYGEDGYRYNVPHRDITTTRSNVQNKVTIHEFFNFRLQMRKDEPQTILSSRRLFQQFIVDVYYVMESERLNYIRYHQKNLRVERYDDLHTDNHHVDEEGTTKGKKHNTSLNLCRFAKYMDQLYFDAMAICGTVGYPDIFLTFTCNPKWLEVKRLLDPTRLKPEDRLDINSHIFKIKLDHLMSDLKTNQVFDVDILEKELMNLTLCDIETMLRAYHKSLLDFPPIPFPTGYVHLHQGNSLIAAELAYDKQALSEEYNNLKSSFTGKTFLWRTLTATICSTSNIVIVVASSGIASLLLPDGRIAHSKFAIPVPTNQQSTCNIRHGSELAQLCQVNKLIIWDEAPMTHRLTSLGFNFVSAGLASFRFATMRFKASLAFFVLALVIGPPSPCIDSSFGFQLG</sequence>
<keyword evidence="2" id="KW-1185">Reference proteome</keyword>
<proteinExistence type="predicted"/>
<evidence type="ECO:0000313" key="2">
    <source>
        <dbReference type="Proteomes" id="UP000828941"/>
    </source>
</evidence>
<name>A0ACB9P9F4_BAUVA</name>
<evidence type="ECO:0000313" key="1">
    <source>
        <dbReference type="EMBL" id="KAI4345058.1"/>
    </source>
</evidence>